<dbReference type="EC" id="7.1.1.9" evidence="15"/>
<evidence type="ECO:0000313" key="19">
    <source>
        <dbReference type="EMBL" id="KGQ11252.1"/>
    </source>
</evidence>
<dbReference type="InterPro" id="IPR014207">
    <property type="entry name" value="Cyt_c_ubiqinol_oxidase_su1"/>
</dbReference>
<feature type="transmembrane region" description="Helical" evidence="16">
    <location>
        <begin position="415"/>
        <end position="436"/>
    </location>
</feature>
<keyword evidence="15" id="KW-0496">Mitochondrion</keyword>
<feature type="transmembrane region" description="Helical" evidence="16">
    <location>
        <begin position="190"/>
        <end position="215"/>
    </location>
</feature>
<keyword evidence="12 15" id="KW-0186">Copper</keyword>
<dbReference type="NCBIfam" id="TIGR02847">
    <property type="entry name" value="CyoD"/>
    <property type="match status" value="1"/>
</dbReference>
<keyword evidence="3 15" id="KW-0813">Transport</keyword>
<dbReference type="GO" id="GO:0019646">
    <property type="term" value="P:aerobic electron transport chain"/>
    <property type="evidence" value="ECO:0007669"/>
    <property type="project" value="InterPro"/>
</dbReference>
<evidence type="ECO:0000313" key="20">
    <source>
        <dbReference type="Proteomes" id="UP000030106"/>
    </source>
</evidence>
<dbReference type="Gene3D" id="1.20.210.10">
    <property type="entry name" value="Cytochrome c oxidase-like, subunit I domain"/>
    <property type="match status" value="1"/>
</dbReference>
<dbReference type="GO" id="GO:0005886">
    <property type="term" value="C:plasma membrane"/>
    <property type="evidence" value="ECO:0007669"/>
    <property type="project" value="UniProtKB-SubCell"/>
</dbReference>
<dbReference type="InterPro" id="IPR014210">
    <property type="entry name" value="Cyt_o_ubiqinol_oxidase_su4"/>
</dbReference>
<dbReference type="GO" id="GO:0020037">
    <property type="term" value="F:heme binding"/>
    <property type="evidence" value="ECO:0007669"/>
    <property type="project" value="InterPro"/>
</dbReference>
<evidence type="ECO:0000259" key="18">
    <source>
        <dbReference type="PROSITE" id="PS50855"/>
    </source>
</evidence>
<feature type="transmembrane region" description="Helical" evidence="16">
    <location>
        <begin position="59"/>
        <end position="79"/>
    </location>
</feature>
<dbReference type="InterPro" id="IPR014206">
    <property type="entry name" value="Cyt_c_ubiqinol_oxidase_su3"/>
</dbReference>
<dbReference type="Gene3D" id="1.20.120.80">
    <property type="entry name" value="Cytochrome c oxidase, subunit III, four-helix bundle"/>
    <property type="match status" value="1"/>
</dbReference>
<dbReference type="HOGENOM" id="CLU_011899_7_1_1"/>
<evidence type="ECO:0000259" key="17">
    <source>
        <dbReference type="PROSITE" id="PS50253"/>
    </source>
</evidence>
<dbReference type="CDD" id="cd01662">
    <property type="entry name" value="Ubiquinol_Oxidase_I"/>
    <property type="match status" value="1"/>
</dbReference>
<dbReference type="PROSITE" id="PS50855">
    <property type="entry name" value="COX1"/>
    <property type="match status" value="1"/>
</dbReference>
<dbReference type="GO" id="GO:0015990">
    <property type="term" value="P:electron transport coupled proton transport"/>
    <property type="evidence" value="ECO:0007669"/>
    <property type="project" value="InterPro"/>
</dbReference>
<dbReference type="PANTHER" id="PTHR10422">
    <property type="entry name" value="CYTOCHROME C OXIDASE SUBUNIT 1"/>
    <property type="match status" value="1"/>
</dbReference>
<feature type="transmembrane region" description="Helical" evidence="16">
    <location>
        <begin position="16"/>
        <end position="38"/>
    </location>
</feature>
<name>A0A0A2VY18_BEABA</name>
<evidence type="ECO:0000256" key="13">
    <source>
        <dbReference type="ARBA" id="ARBA00023136"/>
    </source>
</evidence>
<organism evidence="19 20">
    <name type="scientific">Beauveria bassiana D1-5</name>
    <dbReference type="NCBI Taxonomy" id="1245745"/>
    <lineage>
        <taxon>Eukaryota</taxon>
        <taxon>Fungi</taxon>
        <taxon>Dikarya</taxon>
        <taxon>Ascomycota</taxon>
        <taxon>Pezizomycotina</taxon>
        <taxon>Sordariomycetes</taxon>
        <taxon>Hypocreomycetidae</taxon>
        <taxon>Hypocreales</taxon>
        <taxon>Cordycipitaceae</taxon>
        <taxon>Beauveria</taxon>
    </lineage>
</organism>
<gene>
    <name evidence="19" type="ORF">BBAD15_g3082</name>
</gene>
<protein>
    <recommendedName>
        <fullName evidence="15">Cytochrome c oxidase subunit 1</fullName>
        <ecNumber evidence="15">7.1.1.9</ecNumber>
    </recommendedName>
</protein>
<evidence type="ECO:0000256" key="8">
    <source>
        <dbReference type="ARBA" id="ARBA00022982"/>
    </source>
</evidence>
<dbReference type="FunFam" id="1.20.120.80:FF:000001">
    <property type="entry name" value="Cytochrome (Ubi)quinol oxidase subunit III"/>
    <property type="match status" value="1"/>
</dbReference>
<dbReference type="InterPro" id="IPR033946">
    <property type="entry name" value="Ubiquinol_oxase_su3_dom"/>
</dbReference>
<feature type="transmembrane region" description="Helical" evidence="16">
    <location>
        <begin position="380"/>
        <end position="403"/>
    </location>
</feature>
<dbReference type="Pfam" id="PF00115">
    <property type="entry name" value="COX1"/>
    <property type="match status" value="1"/>
</dbReference>
<evidence type="ECO:0000256" key="15">
    <source>
        <dbReference type="RuleBase" id="RU000369"/>
    </source>
</evidence>
<evidence type="ECO:0000256" key="5">
    <source>
        <dbReference type="ARBA" id="ARBA00022617"/>
    </source>
</evidence>
<dbReference type="NCBIfam" id="NF011592">
    <property type="entry name" value="PRK15017.1"/>
    <property type="match status" value="1"/>
</dbReference>
<feature type="transmembrane region" description="Helical" evidence="16">
    <location>
        <begin position="457"/>
        <end position="479"/>
    </location>
</feature>
<dbReference type="InterPro" id="IPR023616">
    <property type="entry name" value="Cyt_c_oxase-like_su1_dom"/>
</dbReference>
<dbReference type="InterPro" id="IPR035973">
    <property type="entry name" value="Cyt_c_oxidase_su3-like_sf"/>
</dbReference>
<comment type="pathway">
    <text evidence="15">Energy metabolism; oxidative phosphorylation.</text>
</comment>
<comment type="subcellular location">
    <subcellularLocation>
        <location evidence="1">Cell membrane</location>
        <topology evidence="1">Multi-pass membrane protein</topology>
    </subcellularLocation>
    <subcellularLocation>
        <location evidence="15">Mitochondrion inner membrane</location>
        <topology evidence="15">Multi-pass membrane protein</topology>
    </subcellularLocation>
</comment>
<comment type="function">
    <text evidence="15">Component of the cytochrome c oxidase, the last enzyme in the mitochondrial electron transport chain which drives oxidative phosphorylation. The respiratory chain contains 3 multisubunit complexes succinate dehydrogenase (complex II, CII), ubiquinol-cytochrome c oxidoreductase (cytochrome b-c1 complex, complex III, CIII) and cytochrome c oxidase (complex IV, CIV), that cooperate to transfer electrons derived from NADH and succinate to molecular oxygen, creating an electrochemical gradient over the inner membrane that drives transmembrane transport and the ATP synthase. Cytochrome c oxidase is the component of the respiratory chain that catalyzes the reduction of oxygen to water. Electrons originating from reduced cytochrome c in the intermembrane space (IMS) are transferred via the dinuclear copper A center (CU(A)) of subunit 2 and heme A of subunit 1 to the active site in subunit 1, a binuclear center (BNC) formed by heme A3 and copper B (CU(B)). The BNC reduces molecular oxygen to 2 water molecules using 4 electrons from cytochrome c in the IMS and 4 protons from the mitochondrial matrix.</text>
</comment>
<evidence type="ECO:0000256" key="16">
    <source>
        <dbReference type="SAM" id="Phobius"/>
    </source>
</evidence>
<dbReference type="InterPro" id="IPR005171">
    <property type="entry name" value="Cyt_c_oxidase_su4_prok"/>
</dbReference>
<feature type="transmembrane region" description="Helical" evidence="16">
    <location>
        <begin position="310"/>
        <end position="334"/>
    </location>
</feature>
<dbReference type="PROSITE" id="PS00077">
    <property type="entry name" value="COX1_CUB"/>
    <property type="match status" value="1"/>
</dbReference>
<dbReference type="GO" id="GO:0016682">
    <property type="term" value="F:oxidoreductase activity, acting on diphenols and related substances as donors, oxygen as acceptor"/>
    <property type="evidence" value="ECO:0007669"/>
    <property type="project" value="InterPro"/>
</dbReference>
<comment type="subunit">
    <text evidence="2">Heterooctamer of two A chains, two B chains, two C chains and two D chains.</text>
</comment>
<evidence type="ECO:0000256" key="2">
    <source>
        <dbReference type="ARBA" id="ARBA00011700"/>
    </source>
</evidence>
<feature type="transmembrane region" description="Helical" evidence="16">
    <location>
        <begin position="682"/>
        <end position="700"/>
    </location>
</feature>
<dbReference type="InterPro" id="IPR013833">
    <property type="entry name" value="Cyt_c_oxidase_su3_a-hlx"/>
</dbReference>
<keyword evidence="4" id="KW-1003">Cell membrane</keyword>
<comment type="catalytic activity">
    <reaction evidence="15">
        <text>4 Fe(II)-[cytochrome c] + O2 + 8 H(+)(in) = 4 Fe(III)-[cytochrome c] + 2 H2O + 4 H(+)(out)</text>
        <dbReference type="Rhea" id="RHEA:11436"/>
        <dbReference type="Rhea" id="RHEA-COMP:10350"/>
        <dbReference type="Rhea" id="RHEA-COMP:14399"/>
        <dbReference type="ChEBI" id="CHEBI:15377"/>
        <dbReference type="ChEBI" id="CHEBI:15378"/>
        <dbReference type="ChEBI" id="CHEBI:15379"/>
        <dbReference type="ChEBI" id="CHEBI:29033"/>
        <dbReference type="ChEBI" id="CHEBI:29034"/>
        <dbReference type="EC" id="7.1.1.9"/>
    </reaction>
</comment>
<keyword evidence="15" id="KW-0679">Respiratory chain</keyword>
<keyword evidence="15" id="KW-0999">Mitochondrion inner membrane</keyword>
<comment type="caution">
    <text evidence="19">The sequence shown here is derived from an EMBL/GenBank/DDBJ whole genome shotgun (WGS) entry which is preliminary data.</text>
</comment>
<feature type="transmembrane region" description="Helical" evidence="16">
    <location>
        <begin position="227"/>
        <end position="255"/>
    </location>
</feature>
<dbReference type="SUPFAM" id="SSF81452">
    <property type="entry name" value="Cytochrome c oxidase subunit III-like"/>
    <property type="match status" value="1"/>
</dbReference>
<dbReference type="GO" id="GO:0005743">
    <property type="term" value="C:mitochondrial inner membrane"/>
    <property type="evidence" value="ECO:0007669"/>
    <property type="project" value="UniProtKB-SubCell"/>
</dbReference>
<proteinExistence type="inferred from homology"/>
<keyword evidence="9 16" id="KW-1133">Transmembrane helix</keyword>
<feature type="transmembrane region" description="Helical" evidence="16">
    <location>
        <begin position="610"/>
        <end position="627"/>
    </location>
</feature>
<feature type="transmembrane region" description="Helical" evidence="16">
    <location>
        <begin position="636"/>
        <end position="662"/>
    </location>
</feature>
<dbReference type="SUPFAM" id="SSF81442">
    <property type="entry name" value="Cytochrome c oxidase subunit I-like"/>
    <property type="match status" value="1"/>
</dbReference>
<dbReference type="PROSITE" id="PS50253">
    <property type="entry name" value="COX3"/>
    <property type="match status" value="1"/>
</dbReference>
<dbReference type="NCBIfam" id="TIGR02843">
    <property type="entry name" value="CyoB"/>
    <property type="match status" value="1"/>
</dbReference>
<evidence type="ECO:0000256" key="6">
    <source>
        <dbReference type="ARBA" id="ARBA00022692"/>
    </source>
</evidence>
<feature type="transmembrane region" description="Helical" evidence="16">
    <location>
        <begin position="491"/>
        <end position="518"/>
    </location>
</feature>
<dbReference type="PRINTS" id="PR01165">
    <property type="entry name" value="CYCOXIDASEI"/>
</dbReference>
<keyword evidence="10" id="KW-0560">Oxidoreductase</keyword>
<dbReference type="STRING" id="1245745.A0A0A2VY18"/>
<evidence type="ECO:0000256" key="4">
    <source>
        <dbReference type="ARBA" id="ARBA00022475"/>
    </source>
</evidence>
<dbReference type="CDD" id="cd02863">
    <property type="entry name" value="Ubiquinol_oxidase_III"/>
    <property type="match status" value="1"/>
</dbReference>
<dbReference type="NCBIfam" id="TIGR02842">
    <property type="entry name" value="CyoC"/>
    <property type="match status" value="1"/>
</dbReference>
<accession>A0A0A2VY18</accession>
<dbReference type="InterPro" id="IPR036927">
    <property type="entry name" value="Cyt_c_oxase-like_su1_sf"/>
</dbReference>
<evidence type="ECO:0000256" key="3">
    <source>
        <dbReference type="ARBA" id="ARBA00022448"/>
    </source>
</evidence>
<evidence type="ECO:0000256" key="10">
    <source>
        <dbReference type="ARBA" id="ARBA00023002"/>
    </source>
</evidence>
<feature type="transmembrane region" description="Helical" evidence="16">
    <location>
        <begin position="275"/>
        <end position="298"/>
    </location>
</feature>
<evidence type="ECO:0000256" key="14">
    <source>
        <dbReference type="ARBA" id="ARBA00025694"/>
    </source>
</evidence>
<keyword evidence="5 15" id="KW-0349">Heme</keyword>
<dbReference type="FunFam" id="1.20.210.10:FF:000002">
    <property type="entry name" value="Cytochrome o ubiquinol oxidase, subunit I"/>
    <property type="match status" value="1"/>
</dbReference>
<dbReference type="InterPro" id="IPR000883">
    <property type="entry name" value="Cyt_C_Oxase_1"/>
</dbReference>
<evidence type="ECO:0000256" key="11">
    <source>
        <dbReference type="ARBA" id="ARBA00023004"/>
    </source>
</evidence>
<evidence type="ECO:0000256" key="12">
    <source>
        <dbReference type="ARBA" id="ARBA00023008"/>
    </source>
</evidence>
<dbReference type="EMBL" id="ANFO01000232">
    <property type="protein sequence ID" value="KGQ11252.1"/>
    <property type="molecule type" value="Genomic_DNA"/>
</dbReference>
<dbReference type="GO" id="GO:0046872">
    <property type="term" value="F:metal ion binding"/>
    <property type="evidence" value="ECO:0007669"/>
    <property type="project" value="UniProtKB-KW"/>
</dbReference>
<dbReference type="Pfam" id="PF03626">
    <property type="entry name" value="COX4_pro"/>
    <property type="match status" value="1"/>
</dbReference>
<feature type="transmembrane region" description="Helical" evidence="16">
    <location>
        <begin position="846"/>
        <end position="869"/>
    </location>
</feature>
<feature type="transmembrane region" description="Helical" evidence="16">
    <location>
        <begin position="103"/>
        <end position="126"/>
    </location>
</feature>
<dbReference type="NCBIfam" id="NF007878">
    <property type="entry name" value="PRK10582.1"/>
    <property type="match status" value="1"/>
</dbReference>
<dbReference type="Proteomes" id="UP000030106">
    <property type="component" value="Unassembled WGS sequence"/>
</dbReference>
<feature type="transmembrane region" description="Helical" evidence="16">
    <location>
        <begin position="146"/>
        <end position="170"/>
    </location>
</feature>
<dbReference type="InterPro" id="IPR000298">
    <property type="entry name" value="Cyt_c_oxidase-like_su3"/>
</dbReference>
<dbReference type="AlphaFoldDB" id="A0A0A2VY18"/>
<feature type="transmembrane region" description="Helical" evidence="16">
    <location>
        <begin position="752"/>
        <end position="773"/>
    </location>
</feature>
<comment type="function">
    <text evidence="14">Cytochrome bo(3) ubiquinol terminal oxidase is the component of the aerobic respiratory chain of E.coli that predominates when cells are grown at high aeration. Has proton pump activity across the membrane in addition to electron transfer, pumping 2 protons/electron.</text>
</comment>
<dbReference type="GO" id="GO:0004129">
    <property type="term" value="F:cytochrome-c oxidase activity"/>
    <property type="evidence" value="ECO:0007669"/>
    <property type="project" value="UniProtKB-EC"/>
</dbReference>
<evidence type="ECO:0000256" key="1">
    <source>
        <dbReference type="ARBA" id="ARBA00004651"/>
    </source>
</evidence>
<keyword evidence="8 15" id="KW-0249">Electron transport</keyword>
<feature type="transmembrane region" description="Helical" evidence="16">
    <location>
        <begin position="821"/>
        <end position="840"/>
    </location>
</feature>
<keyword evidence="7 15" id="KW-0479">Metal-binding</keyword>
<dbReference type="InterPro" id="IPR023615">
    <property type="entry name" value="Cyt_c_Oxase_su1_BS"/>
</dbReference>
<reference evidence="19 20" key="1">
    <citation type="submission" date="2012-10" db="EMBL/GenBank/DDBJ databases">
        <title>Genome sequencing and analysis of entomopathogenic fungi Beauveria bassiana D1-5.</title>
        <authorList>
            <person name="Li Q."/>
            <person name="Wang L."/>
            <person name="Zhang Z."/>
            <person name="Wang Q."/>
            <person name="Ren J."/>
            <person name="Wang M."/>
            <person name="Xu W."/>
            <person name="Wang J."/>
            <person name="Lu Y."/>
            <person name="Du Q."/>
            <person name="Sun Z."/>
        </authorList>
    </citation>
    <scope>NUCLEOTIDE SEQUENCE [LARGE SCALE GENOMIC DNA]</scope>
    <source>
        <strain evidence="19 20">D1-5</strain>
    </source>
</reference>
<dbReference type="UniPathway" id="UPA00705"/>
<evidence type="ECO:0000256" key="9">
    <source>
        <dbReference type="ARBA" id="ARBA00022989"/>
    </source>
</evidence>
<dbReference type="PANTHER" id="PTHR10422:SF35">
    <property type="entry name" value="CYTOCHROME BO(3) UBIQUINOL OXIDASE SUBUNIT 1"/>
    <property type="match status" value="1"/>
</dbReference>
<keyword evidence="6 15" id="KW-0812">Transmembrane</keyword>
<feature type="transmembrane region" description="Helical" evidence="16">
    <location>
        <begin position="881"/>
        <end position="903"/>
    </location>
</feature>
<feature type="transmembrane region" description="Helical" evidence="16">
    <location>
        <begin position="346"/>
        <end position="368"/>
    </location>
</feature>
<evidence type="ECO:0000256" key="7">
    <source>
        <dbReference type="ARBA" id="ARBA00022723"/>
    </source>
</evidence>
<feature type="transmembrane region" description="Helical" evidence="16">
    <location>
        <begin position="712"/>
        <end position="732"/>
    </location>
</feature>
<keyword evidence="13 15" id="KW-0472">Membrane</keyword>
<feature type="transmembrane region" description="Helical" evidence="16">
    <location>
        <begin position="585"/>
        <end position="604"/>
    </location>
</feature>
<feature type="domain" description="Cytochrome oxidase subunit I profile" evidence="18">
    <location>
        <begin position="39"/>
        <end position="559"/>
    </location>
</feature>
<keyword evidence="11 15" id="KW-0408">Iron</keyword>
<sequence>MFGKLTLDAIPYHEPIVMVTVAAIIVGGLALLAAITYFGKWEYLWKEWLTSVDHKRLGVMYVIVAIVMLLRGFADAIMMRSQQVLASAGEAGFLPPHHYDQIFTAHGVIMIFFVAMPFVIGLMNLVVPLQIGARDVAFPFLNNLSFWFTVVGVVLVNLSLGVGEFAQTGWVAYPPLSGIEYSPGVGVDYWIWSLQLSGIGTTLTGINFFVTILNMRTPGMTMFKMPVFTWASLCTNVLIIAAFPIFTVTVALLTLDRYLGTHFFTNDMGGNMMMYINLIWAWGHPEVYILVLPVFGVFSEVVATFSKKRLFGYTSLVWATIAITVLSFIVWLHHFFTMGSGANVNAFFGIATMIIAIPTGVKIFNWLFTMYQGRIVFNSAMLWTIGFIVTFSIGGMTGVLLAVPGADFVLHNSLFLIAHFHNVIIGGVVFGCFAGLTYWWPKAFGFTLNETWGKRAFWFWIIGFFVAFMPLYVLGFMGMTRRLSQQIDPQFHTLLVVAACGAALIALGILCQLIQFYVSIRDREQNRDLTGDPWGGRTLEWATSSPPPFYNFAHLPHVHERDAFWEMKEKGEAYKQPAHYEEIHMPRNSAAGIIIAAFSTVFGFAMIWHIWWLAIVGFAGIIITWIAKSFDEDVDYYVPVFGFWIYLMSDCILFCCLFATYAVLVNGTAGGPAGKDIFELPFVAVETALLLVSSITYGMAIIAMNKGNKSQVISWLALTFLCGAGFVGMEIYEFHHLIKEGFGPDRSGFLSAFFALVGTHGLHVTSGLVWMAFMMIHVSRRGLTSTNRARLMCLSLLSDGGDVMSHSTEHSGAHHGSVKTYMTGFILSIILTAIPFWIVMEGTASHGTMLAVILVTAVVQILVHLVCFLHLNTSSSERWNLVAFAFTVLIIAILVVGSIWIMWNLNLNMMVH</sequence>
<feature type="domain" description="Heme-copper oxidase subunit III family profile" evidence="17">
    <location>
        <begin position="610"/>
        <end position="839"/>
    </location>
</feature>
<comment type="similarity">
    <text evidence="15">Belongs to the heme-copper respiratory oxidase family.</text>
</comment>